<evidence type="ECO:0000256" key="4">
    <source>
        <dbReference type="ARBA" id="ARBA00023172"/>
    </source>
</evidence>
<reference evidence="7 8" key="2">
    <citation type="journal article" date="2016" name="Appl. Microbiol. Biotechnol.">
        <title>Exploiting the genome sequence of Streptomyces nodosus for enhanced antibiotic production.</title>
        <authorList>
            <person name="Sweeney P."/>
            <person name="Murphy C.D."/>
            <person name="Caffrey P."/>
        </authorList>
    </citation>
    <scope>NUCLEOTIDE SEQUENCE [LARGE SCALE GENOMIC DNA]</scope>
    <source>
        <strain evidence="7 8">ATCC 14899</strain>
    </source>
</reference>
<dbReference type="GO" id="GO:0032196">
    <property type="term" value="P:transposition"/>
    <property type="evidence" value="ECO:0007669"/>
    <property type="project" value="UniProtKB-KW"/>
</dbReference>
<dbReference type="EMBL" id="CP009313">
    <property type="protein sequence ID" value="AJE41223.1"/>
    <property type="molecule type" value="Genomic_DNA"/>
</dbReference>
<protein>
    <submittedName>
        <fullName evidence="7">Transposase</fullName>
    </submittedName>
</protein>
<dbReference type="Proteomes" id="UP000031526">
    <property type="component" value="Chromosome"/>
</dbReference>
<dbReference type="Pfam" id="PF07282">
    <property type="entry name" value="Cas12f1-like_TNB"/>
    <property type="match status" value="1"/>
</dbReference>
<dbReference type="NCBIfam" id="NF040570">
    <property type="entry name" value="guided_TnpB"/>
    <property type="match status" value="1"/>
</dbReference>
<dbReference type="AlphaFoldDB" id="A0A0B5DCA7"/>
<dbReference type="InterPro" id="IPR001959">
    <property type="entry name" value="Transposase"/>
</dbReference>
<evidence type="ECO:0000313" key="8">
    <source>
        <dbReference type="Proteomes" id="UP000031526"/>
    </source>
</evidence>
<evidence type="ECO:0000256" key="2">
    <source>
        <dbReference type="ARBA" id="ARBA00022578"/>
    </source>
</evidence>
<evidence type="ECO:0000259" key="6">
    <source>
        <dbReference type="Pfam" id="PF07282"/>
    </source>
</evidence>
<dbReference type="InterPro" id="IPR010095">
    <property type="entry name" value="Cas12f1-like_TNB"/>
</dbReference>
<keyword evidence="2" id="KW-0815">Transposition</keyword>
<organism evidence="7 8">
    <name type="scientific">Streptomyces nodosus</name>
    <dbReference type="NCBI Taxonomy" id="40318"/>
    <lineage>
        <taxon>Bacteria</taxon>
        <taxon>Bacillati</taxon>
        <taxon>Actinomycetota</taxon>
        <taxon>Actinomycetes</taxon>
        <taxon>Kitasatosporales</taxon>
        <taxon>Streptomycetaceae</taxon>
        <taxon>Streptomyces</taxon>
    </lineage>
</organism>
<proteinExistence type="inferred from homology"/>
<reference evidence="8" key="1">
    <citation type="submission" date="2014-09" db="EMBL/GenBank/DDBJ databases">
        <title>Sequence of the Streptomyces nodosus genome.</title>
        <authorList>
            <person name="Sweeney P."/>
            <person name="Stephens N."/>
            <person name="Murphy C."/>
            <person name="Caffrey P."/>
        </authorList>
    </citation>
    <scope>NUCLEOTIDE SEQUENCE [LARGE SCALE GENOMIC DNA]</scope>
    <source>
        <strain evidence="8">ATCC 14899</strain>
    </source>
</reference>
<feature type="domain" description="Probable transposase IS891/IS1136/IS1341" evidence="5">
    <location>
        <begin position="185"/>
        <end position="304"/>
    </location>
</feature>
<accession>A0A0B5DCA7</accession>
<dbReference type="GO" id="GO:0006310">
    <property type="term" value="P:DNA recombination"/>
    <property type="evidence" value="ECO:0007669"/>
    <property type="project" value="UniProtKB-KW"/>
</dbReference>
<sequence>MVSIVSHGTLVKRQCGHRARLALSPAEALRTDGQAHAARTMWNLLHAWWQMMPKEKRTLAHADAAVRQARKDIDFLAVLPAQAAQAVLKTYFQAWKNCWDGRAGAPNFKGRFRTVMSVDVPQGRDLNIVRVHRRWGMVNIPKVGRLRFRWTKDLPVGKHANAENRITGARLVKDALGWHIAFRVQSVEVKPEPHQGPEVGIDVGVTVPIALSDGERYEHAEWLTEKEKARLVHLERRAARRKQHRKPGERTSRRLHRTYDQIAGLRAKAKRRALDWQHRTTTAIARTYGTVVVEALTITNMVKSARGTIEEPGKNVAQKSGLNRSISREAWGRTVTMLTYKTARLGGTLHKVPAPGTSQRCSACGFTAPGNRESQAVFVCKNPDCGWSGNADHNAARNVLHLYRMGLALVPAAGRAVVRRAKHVKPVAAR</sequence>
<keyword evidence="4" id="KW-0233">DNA recombination</keyword>
<comment type="similarity">
    <text evidence="1">In the C-terminal section; belongs to the transposase 35 family.</text>
</comment>
<keyword evidence="3" id="KW-0238">DNA-binding</keyword>
<name>A0A0B5DCA7_9ACTN</name>
<dbReference type="Pfam" id="PF01385">
    <property type="entry name" value="OrfB_IS605"/>
    <property type="match status" value="1"/>
</dbReference>
<feature type="domain" description="Cas12f1-like TNB" evidence="6">
    <location>
        <begin position="331"/>
        <end position="399"/>
    </location>
</feature>
<dbReference type="STRING" id="40318.SNOD_15170"/>
<evidence type="ECO:0000256" key="1">
    <source>
        <dbReference type="ARBA" id="ARBA00008761"/>
    </source>
</evidence>
<evidence type="ECO:0000259" key="5">
    <source>
        <dbReference type="Pfam" id="PF01385"/>
    </source>
</evidence>
<dbReference type="HOGENOM" id="CLU_032903_0_4_11"/>
<evidence type="ECO:0000313" key="7">
    <source>
        <dbReference type="EMBL" id="AJE41223.1"/>
    </source>
</evidence>
<evidence type="ECO:0000256" key="3">
    <source>
        <dbReference type="ARBA" id="ARBA00023125"/>
    </source>
</evidence>
<keyword evidence="8" id="KW-1185">Reference proteome</keyword>
<gene>
    <name evidence="7" type="ORF">SNOD_15170</name>
</gene>
<dbReference type="GO" id="GO:0003677">
    <property type="term" value="F:DNA binding"/>
    <property type="evidence" value="ECO:0007669"/>
    <property type="project" value="UniProtKB-KW"/>
</dbReference>